<evidence type="ECO:0000256" key="1">
    <source>
        <dbReference type="ARBA" id="ARBA00004141"/>
    </source>
</evidence>
<evidence type="ECO:0000256" key="3">
    <source>
        <dbReference type="ARBA" id="ARBA00022989"/>
    </source>
</evidence>
<dbReference type="Pfam" id="PF01061">
    <property type="entry name" value="ABC2_membrane"/>
    <property type="match status" value="1"/>
</dbReference>
<dbReference type="EMBL" id="JBCEWA010000001">
    <property type="protein sequence ID" value="MEL5986868.1"/>
    <property type="molecule type" value="Genomic_DNA"/>
</dbReference>
<organism evidence="9 10">
    <name type="scientific">Kurthia gibsonii</name>
    <dbReference type="NCBI Taxonomy" id="33946"/>
    <lineage>
        <taxon>Bacteria</taxon>
        <taxon>Bacillati</taxon>
        <taxon>Bacillota</taxon>
        <taxon>Bacilli</taxon>
        <taxon>Bacillales</taxon>
        <taxon>Caryophanaceae</taxon>
        <taxon>Kurthia</taxon>
    </lineage>
</organism>
<protein>
    <submittedName>
        <fullName evidence="9">YhgE/Pip domain-containing protein</fullName>
    </submittedName>
</protein>
<keyword evidence="3 6" id="KW-1133">Transmembrane helix</keyword>
<dbReference type="SUPFAM" id="SSF57997">
    <property type="entry name" value="Tropomyosin"/>
    <property type="match status" value="1"/>
</dbReference>
<evidence type="ECO:0000259" key="8">
    <source>
        <dbReference type="Pfam" id="PF12698"/>
    </source>
</evidence>
<comment type="caution">
    <text evidence="9">The sequence shown here is derived from an EMBL/GenBank/DDBJ whole genome shotgun (WGS) entry which is preliminary data.</text>
</comment>
<proteinExistence type="predicted"/>
<dbReference type="PANTHER" id="PTHR43077">
    <property type="entry name" value="TRANSPORT PERMEASE YVFS-RELATED"/>
    <property type="match status" value="1"/>
</dbReference>
<feature type="transmembrane region" description="Helical" evidence="6">
    <location>
        <begin position="528"/>
        <end position="549"/>
    </location>
</feature>
<accession>A0ABU9LGQ2</accession>
<dbReference type="InterPro" id="IPR017500">
    <property type="entry name" value="Phage_infect_YhgE_N"/>
</dbReference>
<keyword evidence="5" id="KW-0175">Coiled coil</keyword>
<keyword evidence="10" id="KW-1185">Reference proteome</keyword>
<evidence type="ECO:0000313" key="10">
    <source>
        <dbReference type="Proteomes" id="UP001398420"/>
    </source>
</evidence>
<evidence type="ECO:0000256" key="4">
    <source>
        <dbReference type="ARBA" id="ARBA00023136"/>
    </source>
</evidence>
<feature type="transmembrane region" description="Helical" evidence="6">
    <location>
        <begin position="679"/>
        <end position="700"/>
    </location>
</feature>
<sequence>MKKIWGIFKNDMHHLLTNWVSAAIIVGLIVLPSLYAWLNIAASWDPYGNTKNIPVGIVNEDEGGKIENQSVRAGDDLVANLKKNKEMDWQFLNKDKAMDELRNGDLFAVIVVPKDFSKKLSTITNDSPQKAQMEYYVNEKINSIAPKITDRGASMLVTTMSSKFVGTVNGTIFELYNKLGIDIQKNLPDIQNFEKFIFQLEKDLPGIHKELLGAKKTANTADQMLKEAKAKIPEAAQTTTEGLNTVTTAMTYVTTAQKAMDTLEPRIEQDLKTLQSAMQEIRNIRKTIEQRSIDTSGLVQKQNAIMEQTTQSINRLTSIESALLTIKRFNQANNLNEANATLTPAIKDIRATKASLQSTQRNIRTLDADVSTAKNNIQTAQKELDALAQRITSEMNQFIRSYQNTISPDIKKELANAKQTLTQAQSMLTELQVSLPKAQSVLDETSGYVNTGQTALNDALGKYPFLKSKVDELAGKLRQFDDKVDINKLIKLLLNNPNKEKSFFEEPIKLKENAVFPVKNYGTGMTPFYGVLSLWVGGLLLMSLLSVNVKKPENYKYSEIYFGKLLIFWVIGICQALVMSSGTILIIGVQPVSPLFFILFCVFISMVFMTIVYTLVSLFNNVGKALSIVLLVLQLAGAGGTYPVVLLPKFFQIINPFLPFTYAIEMVREAVAGIIWSKVALDMTVLIGIAVAFLIIGALFKNPVNRGTAHLLKKSKESGLFH</sequence>
<evidence type="ECO:0000313" key="9">
    <source>
        <dbReference type="EMBL" id="MEL5986868.1"/>
    </source>
</evidence>
<gene>
    <name evidence="9" type="ORF">AAF454_00365</name>
</gene>
<feature type="transmembrane region" description="Helical" evidence="6">
    <location>
        <begin position="20"/>
        <end position="38"/>
    </location>
</feature>
<keyword evidence="2 6" id="KW-0812">Transmembrane</keyword>
<evidence type="ECO:0000256" key="6">
    <source>
        <dbReference type="SAM" id="Phobius"/>
    </source>
</evidence>
<dbReference type="PANTHER" id="PTHR43077:SF10">
    <property type="entry name" value="TRANSPORT PERMEASE PROTEIN"/>
    <property type="match status" value="1"/>
</dbReference>
<feature type="coiled-coil region" evidence="5">
    <location>
        <begin position="356"/>
        <end position="434"/>
    </location>
</feature>
<dbReference type="InterPro" id="IPR051328">
    <property type="entry name" value="T7SS_ABC-Transporter"/>
</dbReference>
<reference evidence="9 10" key="1">
    <citation type="submission" date="2024-04" db="EMBL/GenBank/DDBJ databases">
        <authorList>
            <person name="Wu Y.S."/>
            <person name="Zhang L."/>
        </authorList>
    </citation>
    <scope>NUCLEOTIDE SEQUENCE [LARGE SCALE GENOMIC DNA]</scope>
    <source>
        <strain evidence="9 10">KG-01</strain>
    </source>
</reference>
<name>A0ABU9LGQ2_9BACL</name>
<feature type="domain" description="ABC-2 type transporter transmembrane" evidence="7">
    <location>
        <begin position="555"/>
        <end position="670"/>
    </location>
</feature>
<comment type="subcellular location">
    <subcellularLocation>
        <location evidence="1">Membrane</location>
        <topology evidence="1">Multi-pass membrane protein</topology>
    </subcellularLocation>
</comment>
<evidence type="ECO:0000256" key="2">
    <source>
        <dbReference type="ARBA" id="ARBA00022692"/>
    </source>
</evidence>
<dbReference type="Gene3D" id="1.10.287.2610">
    <property type="match status" value="1"/>
</dbReference>
<feature type="domain" description="ABC-2 type transporter transmembrane" evidence="8">
    <location>
        <begin position="25"/>
        <end position="151"/>
    </location>
</feature>
<feature type="transmembrane region" description="Helical" evidence="6">
    <location>
        <begin position="625"/>
        <end position="644"/>
    </location>
</feature>
<dbReference type="Gene3D" id="3.40.1710.10">
    <property type="entry name" value="abc type-2 transporter like domain"/>
    <property type="match status" value="1"/>
</dbReference>
<feature type="transmembrane region" description="Helical" evidence="6">
    <location>
        <begin position="595"/>
        <end position="618"/>
    </location>
</feature>
<dbReference type="InterPro" id="IPR013525">
    <property type="entry name" value="ABC2_TM"/>
</dbReference>
<dbReference type="InterPro" id="IPR017501">
    <property type="entry name" value="Phage_infect_YhgE_C"/>
</dbReference>
<dbReference type="Proteomes" id="UP001398420">
    <property type="component" value="Unassembled WGS sequence"/>
</dbReference>
<dbReference type="RefSeq" id="WP_336663080.1">
    <property type="nucleotide sequence ID" value="NZ_JBBCRB010000001.1"/>
</dbReference>
<feature type="transmembrane region" description="Helical" evidence="6">
    <location>
        <begin position="561"/>
        <end position="589"/>
    </location>
</feature>
<evidence type="ECO:0000256" key="5">
    <source>
        <dbReference type="SAM" id="Coils"/>
    </source>
</evidence>
<dbReference type="NCBIfam" id="TIGR03062">
    <property type="entry name" value="pip_yhgE_Cterm"/>
    <property type="match status" value="1"/>
</dbReference>
<dbReference type="Pfam" id="PF12698">
    <property type="entry name" value="ABC2_membrane_3"/>
    <property type="match status" value="1"/>
</dbReference>
<keyword evidence="4 6" id="KW-0472">Membrane</keyword>
<evidence type="ECO:0000259" key="7">
    <source>
        <dbReference type="Pfam" id="PF01061"/>
    </source>
</evidence>
<dbReference type="NCBIfam" id="TIGR03061">
    <property type="entry name" value="pip_yhgE_Nterm"/>
    <property type="match status" value="1"/>
</dbReference>